<proteinExistence type="predicted"/>
<dbReference type="Proteomes" id="UP000663801">
    <property type="component" value="Unassembled WGS sequence"/>
</dbReference>
<evidence type="ECO:0000313" key="2">
    <source>
        <dbReference type="Proteomes" id="UP000663801"/>
    </source>
</evidence>
<accession>A0A939BZJ8</accession>
<organism evidence="1 2">
    <name type="scientific">Nakamurella flavida</name>
    <dbReference type="NCBI Taxonomy" id="363630"/>
    <lineage>
        <taxon>Bacteria</taxon>
        <taxon>Bacillati</taxon>
        <taxon>Actinomycetota</taxon>
        <taxon>Actinomycetes</taxon>
        <taxon>Nakamurellales</taxon>
        <taxon>Nakamurellaceae</taxon>
        <taxon>Nakamurella</taxon>
    </lineage>
</organism>
<dbReference type="EMBL" id="JAERWL010000005">
    <property type="protein sequence ID" value="MBM9475798.1"/>
    <property type="molecule type" value="Genomic_DNA"/>
</dbReference>
<keyword evidence="2" id="KW-1185">Reference proteome</keyword>
<sequence length="48" mass="5348">MAWARTTLLGVDLDPEQDRAAALRTLRTEKGLTARAAEMLVNELVHGW</sequence>
<dbReference type="RefSeq" id="WP_205255886.1">
    <property type="nucleotide sequence ID" value="NZ_BAAAPV010000002.1"/>
</dbReference>
<dbReference type="AlphaFoldDB" id="A0A939BZJ8"/>
<comment type="caution">
    <text evidence="1">The sequence shown here is derived from an EMBL/GenBank/DDBJ whole genome shotgun (WGS) entry which is preliminary data.</text>
</comment>
<protein>
    <submittedName>
        <fullName evidence="1">Uncharacterized protein</fullName>
    </submittedName>
</protein>
<gene>
    <name evidence="1" type="ORF">JL107_05005</name>
</gene>
<evidence type="ECO:0000313" key="1">
    <source>
        <dbReference type="EMBL" id="MBM9475798.1"/>
    </source>
</evidence>
<name>A0A939BZJ8_9ACTN</name>
<reference evidence="1" key="1">
    <citation type="submission" date="2021-01" db="EMBL/GenBank/DDBJ databases">
        <title>KCTC 19127 draft genome.</title>
        <authorList>
            <person name="An D."/>
        </authorList>
    </citation>
    <scope>NUCLEOTIDE SEQUENCE</scope>
    <source>
        <strain evidence="1">KCTC 19127</strain>
    </source>
</reference>